<feature type="transmembrane region" description="Helical" evidence="5">
    <location>
        <begin position="344"/>
        <end position="362"/>
    </location>
</feature>
<gene>
    <name evidence="6" type="ORF">BV898_04153</name>
</gene>
<dbReference type="GO" id="GO:0016020">
    <property type="term" value="C:membrane"/>
    <property type="evidence" value="ECO:0007669"/>
    <property type="project" value="UniProtKB-SubCell"/>
</dbReference>
<feature type="transmembrane region" description="Helical" evidence="5">
    <location>
        <begin position="569"/>
        <end position="595"/>
    </location>
</feature>
<evidence type="ECO:0000256" key="2">
    <source>
        <dbReference type="ARBA" id="ARBA00022692"/>
    </source>
</evidence>
<dbReference type="OrthoDB" id="10659440at2759"/>
<feature type="transmembrane region" description="Helical" evidence="5">
    <location>
        <begin position="459"/>
        <end position="484"/>
    </location>
</feature>
<organism evidence="6 7">
    <name type="scientific">Hypsibius exemplaris</name>
    <name type="common">Freshwater tardigrade</name>
    <dbReference type="NCBI Taxonomy" id="2072580"/>
    <lineage>
        <taxon>Eukaryota</taxon>
        <taxon>Metazoa</taxon>
        <taxon>Ecdysozoa</taxon>
        <taxon>Tardigrada</taxon>
        <taxon>Eutardigrada</taxon>
        <taxon>Parachela</taxon>
        <taxon>Hypsibioidea</taxon>
        <taxon>Hypsibiidae</taxon>
        <taxon>Hypsibius</taxon>
    </lineage>
</organism>
<protein>
    <recommendedName>
        <fullName evidence="8">Gustatory receptor</fullName>
    </recommendedName>
</protein>
<feature type="transmembrane region" description="Helical" evidence="5">
    <location>
        <begin position="773"/>
        <end position="796"/>
    </location>
</feature>
<name>A0A1W0X3F9_HYPEX</name>
<evidence type="ECO:0000256" key="1">
    <source>
        <dbReference type="ARBA" id="ARBA00004141"/>
    </source>
</evidence>
<keyword evidence="4 5" id="KW-0472">Membrane</keyword>
<comment type="subcellular location">
    <subcellularLocation>
        <location evidence="1">Membrane</location>
        <topology evidence="1">Multi-pass membrane protein</topology>
    </subcellularLocation>
</comment>
<dbReference type="GO" id="GO:0050909">
    <property type="term" value="P:sensory perception of taste"/>
    <property type="evidence" value="ECO:0007669"/>
    <property type="project" value="InterPro"/>
</dbReference>
<feature type="transmembrane region" description="Helical" evidence="5">
    <location>
        <begin position="64"/>
        <end position="87"/>
    </location>
</feature>
<dbReference type="InterPro" id="IPR013604">
    <property type="entry name" value="7TM_chemorcpt"/>
</dbReference>
<feature type="transmembrane region" description="Helical" evidence="5">
    <location>
        <begin position="515"/>
        <end position="535"/>
    </location>
</feature>
<feature type="transmembrane region" description="Helical" evidence="5">
    <location>
        <begin position="155"/>
        <end position="178"/>
    </location>
</feature>
<evidence type="ECO:0000313" key="6">
    <source>
        <dbReference type="EMBL" id="OQV21940.1"/>
    </source>
</evidence>
<evidence type="ECO:0000256" key="5">
    <source>
        <dbReference type="SAM" id="Phobius"/>
    </source>
</evidence>
<feature type="transmembrane region" description="Helical" evidence="5">
    <location>
        <begin position="12"/>
        <end position="34"/>
    </location>
</feature>
<feature type="transmembrane region" description="Helical" evidence="5">
    <location>
        <begin position="99"/>
        <end position="124"/>
    </location>
</feature>
<keyword evidence="7" id="KW-1185">Reference proteome</keyword>
<evidence type="ECO:0000313" key="7">
    <source>
        <dbReference type="Proteomes" id="UP000192578"/>
    </source>
</evidence>
<evidence type="ECO:0000256" key="3">
    <source>
        <dbReference type="ARBA" id="ARBA00022989"/>
    </source>
</evidence>
<comment type="caution">
    <text evidence="6">The sequence shown here is derived from an EMBL/GenBank/DDBJ whole genome shotgun (WGS) entry which is preliminary data.</text>
</comment>
<dbReference type="Pfam" id="PF08395">
    <property type="entry name" value="7tm_7"/>
    <property type="match status" value="1"/>
</dbReference>
<dbReference type="Proteomes" id="UP000192578">
    <property type="component" value="Unassembled WGS sequence"/>
</dbReference>
<sequence>MRDFTPTQSSPSLVISLFPDAFVLWLRLVGLLAYRYELPKSSKPPERTVPLLSETAFPKLSPIWLFWSLVLIAFAVLVCLADFILFVKSSTSLITGLEFFTLVFFLFRSVVQCSMPVIISIQLIQGRHLPSLLSRVQKDLSSRDFQRIKTLRNMFAIWIVLLGISAGFAFAWALYIFVTIMRSYGIESSIYAVVDFYPFTGISQLGQILIYIAYIMLSTICFLLQETLFFLMVYACKLRLVSLSGELSSILIDCRGRNLSREDKALHSQRIRFLNRKHITLQDVVEDIATTFSASCLTIWSVRDLAGCLCLLAFLFRREYKQTFGAEPLSLIVANLLYQESKPILIVVALIAVVLAVTRIVSCHSALNENRVSLLLPDSFILWLRLAGLFVYRNELPKSPALFDNIASQVHTFKPNFSKVSYPWLLWTLALIAFAVTVCLADLILFVKTSATLLTGLEFFTLVFWIFRFLIQSSVPVIISIQLLQGRHLPSLLSRVQEDLTPNDFRRIRILRNTFASWIILVCLIAGFATAWALYTFVSTIRSYGIEPSLFTVVDFYPFTGISHLGENLIYVSYIILVAACLSLEEVLFILLLYVCKLRLANLSEELVSILHDDQRETLTRKNRELYSQRIRDLNRKHAKIQTVVEDITATFGVCSMTVWSLRDVAGCLCLLAFLFRREYKQPFGTDPRAMIMADLIYEESKPILIMVALFSVAHAVIRIVSCLGVLDENHEIRKGMTKATAMEQVVGDSNLSFECTNFLERLEMDELHISPYGFYSISLEYGLSLIGLVVSYFLIMYQIQDQKVDMESLMGHPEAAYFFGSLVKNVSEICTCP</sequence>
<feature type="transmembrane region" description="Helical" evidence="5">
    <location>
        <begin position="208"/>
        <end position="234"/>
    </location>
</feature>
<reference evidence="7" key="1">
    <citation type="submission" date="2017-01" db="EMBL/GenBank/DDBJ databases">
        <title>Comparative genomics of anhydrobiosis in the tardigrade Hypsibius dujardini.</title>
        <authorList>
            <person name="Yoshida Y."/>
            <person name="Koutsovoulos G."/>
            <person name="Laetsch D."/>
            <person name="Stevens L."/>
            <person name="Kumar S."/>
            <person name="Horikawa D."/>
            <person name="Ishino K."/>
            <person name="Komine S."/>
            <person name="Tomita M."/>
            <person name="Blaxter M."/>
            <person name="Arakawa K."/>
        </authorList>
    </citation>
    <scope>NUCLEOTIDE SEQUENCE [LARGE SCALE GENOMIC DNA]</scope>
    <source>
        <strain evidence="7">Z151</strain>
    </source>
</reference>
<evidence type="ECO:0000256" key="4">
    <source>
        <dbReference type="ARBA" id="ARBA00023136"/>
    </source>
</evidence>
<feature type="transmembrane region" description="Helical" evidence="5">
    <location>
        <begin position="704"/>
        <end position="727"/>
    </location>
</feature>
<proteinExistence type="predicted"/>
<keyword evidence="3 5" id="KW-1133">Transmembrane helix</keyword>
<feature type="transmembrane region" description="Helical" evidence="5">
    <location>
        <begin position="424"/>
        <end position="447"/>
    </location>
</feature>
<accession>A0A1W0X3F9</accession>
<dbReference type="EMBL" id="MTYJ01000020">
    <property type="protein sequence ID" value="OQV21940.1"/>
    <property type="molecule type" value="Genomic_DNA"/>
</dbReference>
<keyword evidence="2 5" id="KW-0812">Transmembrane</keyword>
<dbReference type="AlphaFoldDB" id="A0A1W0X3F9"/>
<evidence type="ECO:0008006" key="8">
    <source>
        <dbReference type="Google" id="ProtNLM"/>
    </source>
</evidence>